<proteinExistence type="predicted"/>
<dbReference type="Gene3D" id="3.30.70.2390">
    <property type="match status" value="1"/>
</dbReference>
<gene>
    <name evidence="3" type="ORF">GGQ55_000011</name>
</gene>
<accession>A0A853CC39</accession>
<dbReference type="AlphaFoldDB" id="A0A853CC39"/>
<feature type="transmembrane region" description="Helical" evidence="1">
    <location>
        <begin position="21"/>
        <end position="40"/>
    </location>
</feature>
<evidence type="ECO:0000256" key="1">
    <source>
        <dbReference type="SAM" id="Phobius"/>
    </source>
</evidence>
<organism evidence="3 4">
    <name type="scientific">Petropleomorpha daqingensis</name>
    <dbReference type="NCBI Taxonomy" id="2026353"/>
    <lineage>
        <taxon>Bacteria</taxon>
        <taxon>Bacillati</taxon>
        <taxon>Actinomycetota</taxon>
        <taxon>Actinomycetes</taxon>
        <taxon>Geodermatophilales</taxon>
        <taxon>Geodermatophilaceae</taxon>
        <taxon>Petropleomorpha</taxon>
    </lineage>
</organism>
<sequence length="181" mass="18796">MGERTDRPPVRARSGRRPLPPIIFLLVLAIAALGVWWNVFRADSEHQADVKAACSTASAAAPSLDPTTVHLRVRNATDTQGLASQAAQALQALGFVVDQTDNDDSGREVKGVGEIRFGPRGADTARFVGLYIPKATLYQDTRATAVVDVVIGPDFDPTNSVATAEDAAGALAAGASAAAAC</sequence>
<name>A0A853CC39_9ACTN</name>
<keyword evidence="1" id="KW-0812">Transmembrane</keyword>
<keyword evidence="1" id="KW-0472">Membrane</keyword>
<evidence type="ECO:0000313" key="4">
    <source>
        <dbReference type="Proteomes" id="UP000541969"/>
    </source>
</evidence>
<keyword evidence="1" id="KW-1133">Transmembrane helix</keyword>
<reference evidence="3 4" key="1">
    <citation type="submission" date="2020-07" db="EMBL/GenBank/DDBJ databases">
        <title>Sequencing the genomes of 1000 actinobacteria strains.</title>
        <authorList>
            <person name="Klenk H.-P."/>
        </authorList>
    </citation>
    <scope>NUCLEOTIDE SEQUENCE [LARGE SCALE GENOMIC DNA]</scope>
    <source>
        <strain evidence="3 4">DSM 104001</strain>
    </source>
</reference>
<dbReference type="InterPro" id="IPR027381">
    <property type="entry name" value="LytR/CpsA/Psr_C"/>
</dbReference>
<evidence type="ECO:0000259" key="2">
    <source>
        <dbReference type="Pfam" id="PF13399"/>
    </source>
</evidence>
<dbReference type="RefSeq" id="WP_179714533.1">
    <property type="nucleotide sequence ID" value="NZ_JACBZT010000001.1"/>
</dbReference>
<dbReference type="Proteomes" id="UP000541969">
    <property type="component" value="Unassembled WGS sequence"/>
</dbReference>
<comment type="caution">
    <text evidence="3">The sequence shown here is derived from an EMBL/GenBank/DDBJ whole genome shotgun (WGS) entry which is preliminary data.</text>
</comment>
<dbReference type="EMBL" id="JACBZT010000001">
    <property type="protein sequence ID" value="NYJ03733.1"/>
    <property type="molecule type" value="Genomic_DNA"/>
</dbReference>
<dbReference type="Pfam" id="PF13399">
    <property type="entry name" value="LytR_C"/>
    <property type="match status" value="1"/>
</dbReference>
<protein>
    <recommendedName>
        <fullName evidence="2">LytR/CpsA/Psr regulator C-terminal domain-containing protein</fullName>
    </recommendedName>
</protein>
<keyword evidence="4" id="KW-1185">Reference proteome</keyword>
<evidence type="ECO:0000313" key="3">
    <source>
        <dbReference type="EMBL" id="NYJ03733.1"/>
    </source>
</evidence>
<feature type="domain" description="LytR/CpsA/Psr regulator C-terminal" evidence="2">
    <location>
        <begin position="69"/>
        <end position="155"/>
    </location>
</feature>